<dbReference type="SUPFAM" id="SSF51735">
    <property type="entry name" value="NAD(P)-binding Rossmann-fold domains"/>
    <property type="match status" value="1"/>
</dbReference>
<accession>A0A8H5BS56</accession>
<organism evidence="4 5">
    <name type="scientific">Psilocybe cf. subviscida</name>
    <dbReference type="NCBI Taxonomy" id="2480587"/>
    <lineage>
        <taxon>Eukaryota</taxon>
        <taxon>Fungi</taxon>
        <taxon>Dikarya</taxon>
        <taxon>Basidiomycota</taxon>
        <taxon>Agaricomycotina</taxon>
        <taxon>Agaricomycetes</taxon>
        <taxon>Agaricomycetidae</taxon>
        <taxon>Agaricales</taxon>
        <taxon>Agaricineae</taxon>
        <taxon>Strophariaceae</taxon>
        <taxon>Psilocybe</taxon>
    </lineage>
</organism>
<dbReference type="PRINTS" id="PR00081">
    <property type="entry name" value="GDHRDH"/>
</dbReference>
<dbReference type="PANTHER" id="PTHR24320:SF282">
    <property type="entry name" value="WW DOMAIN-CONTAINING OXIDOREDUCTASE"/>
    <property type="match status" value="1"/>
</dbReference>
<comment type="caution">
    <text evidence="4">The sequence shown here is derived from an EMBL/GenBank/DDBJ whole genome shotgun (WGS) entry which is preliminary data.</text>
</comment>
<keyword evidence="2" id="KW-0521">NADP</keyword>
<proteinExistence type="inferred from homology"/>
<gene>
    <name evidence="4" type="ORF">D9619_013244</name>
</gene>
<evidence type="ECO:0000313" key="4">
    <source>
        <dbReference type="EMBL" id="KAF5328365.1"/>
    </source>
</evidence>
<keyword evidence="3" id="KW-0560">Oxidoreductase</keyword>
<dbReference type="GO" id="GO:0016491">
    <property type="term" value="F:oxidoreductase activity"/>
    <property type="evidence" value="ECO:0007669"/>
    <property type="project" value="UniProtKB-KW"/>
</dbReference>
<keyword evidence="5" id="KW-1185">Reference proteome</keyword>
<name>A0A8H5BS56_9AGAR</name>
<evidence type="ECO:0000256" key="1">
    <source>
        <dbReference type="ARBA" id="ARBA00006484"/>
    </source>
</evidence>
<evidence type="ECO:0000313" key="5">
    <source>
        <dbReference type="Proteomes" id="UP000567179"/>
    </source>
</evidence>
<sequence>MSRSNITEEDLVDLKGKVAIVTGGNSGVGYGTVQWLLRKGAKVYIAGRSQERVAVAITMLESEGIKNGSVHALKLDLADPRLARQSAEDFLSMESRLDILVNNAALGVGAGPQEFSLNEYGLKNIMTTNYISHFVFTETLLPLLKKTAVEENSDVRIVNVTSKIHERIEIDSFKGKDMLNKEYGDTLNGRLGTYSLSKLANILHIKHLQKRLDSETIPITCIALNPGAVATPGVDKFFDSVGFLGRILKVIVIPLSFLSLSKGGMNSAFAAAGQDIKKDKLLYKGAYLMPVGKITQPSRAALDNRLATELYNTTKEILSEIGQ</sequence>
<dbReference type="InterPro" id="IPR002347">
    <property type="entry name" value="SDR_fam"/>
</dbReference>
<dbReference type="Gene3D" id="3.40.50.720">
    <property type="entry name" value="NAD(P)-binding Rossmann-like Domain"/>
    <property type="match status" value="1"/>
</dbReference>
<evidence type="ECO:0000256" key="3">
    <source>
        <dbReference type="ARBA" id="ARBA00023002"/>
    </source>
</evidence>
<dbReference type="Proteomes" id="UP000567179">
    <property type="component" value="Unassembled WGS sequence"/>
</dbReference>
<evidence type="ECO:0000256" key="2">
    <source>
        <dbReference type="ARBA" id="ARBA00022857"/>
    </source>
</evidence>
<evidence type="ECO:0008006" key="6">
    <source>
        <dbReference type="Google" id="ProtNLM"/>
    </source>
</evidence>
<dbReference type="EMBL" id="JAACJJ010000004">
    <property type="protein sequence ID" value="KAF5328365.1"/>
    <property type="molecule type" value="Genomic_DNA"/>
</dbReference>
<dbReference type="Pfam" id="PF00106">
    <property type="entry name" value="adh_short"/>
    <property type="match status" value="1"/>
</dbReference>
<dbReference type="InterPro" id="IPR036291">
    <property type="entry name" value="NAD(P)-bd_dom_sf"/>
</dbReference>
<reference evidence="4 5" key="1">
    <citation type="journal article" date="2020" name="ISME J.">
        <title>Uncovering the hidden diversity of litter-decomposition mechanisms in mushroom-forming fungi.</title>
        <authorList>
            <person name="Floudas D."/>
            <person name="Bentzer J."/>
            <person name="Ahren D."/>
            <person name="Johansson T."/>
            <person name="Persson P."/>
            <person name="Tunlid A."/>
        </authorList>
    </citation>
    <scope>NUCLEOTIDE SEQUENCE [LARGE SCALE GENOMIC DNA]</scope>
    <source>
        <strain evidence="4 5">CBS 101986</strain>
    </source>
</reference>
<comment type="similarity">
    <text evidence="1">Belongs to the short-chain dehydrogenases/reductases (SDR) family.</text>
</comment>
<dbReference type="OrthoDB" id="191139at2759"/>
<dbReference type="PANTHER" id="PTHR24320">
    <property type="entry name" value="RETINOL DEHYDROGENASE"/>
    <property type="match status" value="1"/>
</dbReference>
<protein>
    <recommendedName>
        <fullName evidence="6">NAD(P)-binding protein</fullName>
    </recommendedName>
</protein>
<dbReference type="AlphaFoldDB" id="A0A8H5BS56"/>